<dbReference type="Gene3D" id="1.10.510.10">
    <property type="entry name" value="Transferase(Phosphotransferase) domain 1"/>
    <property type="match status" value="1"/>
</dbReference>
<dbReference type="AlphaFoldDB" id="A0A0C3QFG3"/>
<dbReference type="InterPro" id="IPR001245">
    <property type="entry name" value="Ser-Thr/Tyr_kinase_cat_dom"/>
</dbReference>
<accession>A0A0C3QFG3</accession>
<dbReference type="Proteomes" id="UP000054248">
    <property type="component" value="Unassembled WGS sequence"/>
</dbReference>
<dbReference type="PROSITE" id="PS50011">
    <property type="entry name" value="PROTEIN_KINASE_DOM"/>
    <property type="match status" value="1"/>
</dbReference>
<keyword evidence="3" id="KW-1185">Reference proteome</keyword>
<feature type="domain" description="Protein kinase" evidence="1">
    <location>
        <begin position="28"/>
        <end position="315"/>
    </location>
</feature>
<dbReference type="GO" id="GO:0005524">
    <property type="term" value="F:ATP binding"/>
    <property type="evidence" value="ECO:0007669"/>
    <property type="project" value="InterPro"/>
</dbReference>
<protein>
    <recommendedName>
        <fullName evidence="1">Protein kinase domain-containing protein</fullName>
    </recommendedName>
</protein>
<organism evidence="2 3">
    <name type="scientific">Tulasnella calospora MUT 4182</name>
    <dbReference type="NCBI Taxonomy" id="1051891"/>
    <lineage>
        <taxon>Eukaryota</taxon>
        <taxon>Fungi</taxon>
        <taxon>Dikarya</taxon>
        <taxon>Basidiomycota</taxon>
        <taxon>Agaricomycotina</taxon>
        <taxon>Agaricomycetes</taxon>
        <taxon>Cantharellales</taxon>
        <taxon>Tulasnellaceae</taxon>
        <taxon>Tulasnella</taxon>
    </lineage>
</organism>
<dbReference type="HOGENOM" id="CLU_809395_0_0_1"/>
<dbReference type="PANTHER" id="PTHR44329">
    <property type="entry name" value="SERINE/THREONINE-PROTEIN KINASE TNNI3K-RELATED"/>
    <property type="match status" value="1"/>
</dbReference>
<dbReference type="OrthoDB" id="346907at2759"/>
<dbReference type="InterPro" id="IPR000719">
    <property type="entry name" value="Prot_kinase_dom"/>
</dbReference>
<dbReference type="InterPro" id="IPR011009">
    <property type="entry name" value="Kinase-like_dom_sf"/>
</dbReference>
<dbReference type="GO" id="GO:0004674">
    <property type="term" value="F:protein serine/threonine kinase activity"/>
    <property type="evidence" value="ECO:0007669"/>
    <property type="project" value="TreeGrafter"/>
</dbReference>
<dbReference type="SUPFAM" id="SSF56112">
    <property type="entry name" value="Protein kinase-like (PK-like)"/>
    <property type="match status" value="1"/>
</dbReference>
<gene>
    <name evidence="2" type="ORF">M407DRAFT_26610</name>
</gene>
<dbReference type="InterPro" id="IPR051681">
    <property type="entry name" value="Ser/Thr_Kinases-Pseudokinases"/>
</dbReference>
<reference evidence="2 3" key="1">
    <citation type="submission" date="2014-04" db="EMBL/GenBank/DDBJ databases">
        <authorList>
            <consortium name="DOE Joint Genome Institute"/>
            <person name="Kuo A."/>
            <person name="Girlanda M."/>
            <person name="Perotto S."/>
            <person name="Kohler A."/>
            <person name="Nagy L.G."/>
            <person name="Floudas D."/>
            <person name="Copeland A."/>
            <person name="Barry K.W."/>
            <person name="Cichocki N."/>
            <person name="Veneault-Fourrey C."/>
            <person name="LaButti K."/>
            <person name="Lindquist E.A."/>
            <person name="Lipzen A."/>
            <person name="Lundell T."/>
            <person name="Morin E."/>
            <person name="Murat C."/>
            <person name="Sun H."/>
            <person name="Tunlid A."/>
            <person name="Henrissat B."/>
            <person name="Grigoriev I.V."/>
            <person name="Hibbett D.S."/>
            <person name="Martin F."/>
            <person name="Nordberg H.P."/>
            <person name="Cantor M.N."/>
            <person name="Hua S.X."/>
        </authorList>
    </citation>
    <scope>NUCLEOTIDE SEQUENCE [LARGE SCALE GENOMIC DNA]</scope>
    <source>
        <strain evidence="2 3">MUT 4182</strain>
    </source>
</reference>
<dbReference type="Pfam" id="PF07714">
    <property type="entry name" value="PK_Tyr_Ser-Thr"/>
    <property type="match status" value="1"/>
</dbReference>
<dbReference type="EMBL" id="KN823071">
    <property type="protein sequence ID" value="KIO23999.1"/>
    <property type="molecule type" value="Genomic_DNA"/>
</dbReference>
<evidence type="ECO:0000313" key="3">
    <source>
        <dbReference type="Proteomes" id="UP000054248"/>
    </source>
</evidence>
<evidence type="ECO:0000313" key="2">
    <source>
        <dbReference type="EMBL" id="KIO23999.1"/>
    </source>
</evidence>
<reference evidence="3" key="2">
    <citation type="submission" date="2015-01" db="EMBL/GenBank/DDBJ databases">
        <title>Evolutionary Origins and Diversification of the Mycorrhizal Mutualists.</title>
        <authorList>
            <consortium name="DOE Joint Genome Institute"/>
            <consortium name="Mycorrhizal Genomics Consortium"/>
            <person name="Kohler A."/>
            <person name="Kuo A."/>
            <person name="Nagy L.G."/>
            <person name="Floudas D."/>
            <person name="Copeland A."/>
            <person name="Barry K.W."/>
            <person name="Cichocki N."/>
            <person name="Veneault-Fourrey C."/>
            <person name="LaButti K."/>
            <person name="Lindquist E.A."/>
            <person name="Lipzen A."/>
            <person name="Lundell T."/>
            <person name="Morin E."/>
            <person name="Murat C."/>
            <person name="Riley R."/>
            <person name="Ohm R."/>
            <person name="Sun H."/>
            <person name="Tunlid A."/>
            <person name="Henrissat B."/>
            <person name="Grigoriev I.V."/>
            <person name="Hibbett D.S."/>
            <person name="Martin F."/>
        </authorList>
    </citation>
    <scope>NUCLEOTIDE SEQUENCE [LARGE SCALE GENOMIC DNA]</scope>
    <source>
        <strain evidence="3">MUT 4182</strain>
    </source>
</reference>
<dbReference type="STRING" id="1051891.A0A0C3QFG3"/>
<proteinExistence type="predicted"/>
<name>A0A0C3QFG3_9AGAM</name>
<dbReference type="SMART" id="SM00220">
    <property type="entry name" value="S_TKc"/>
    <property type="match status" value="1"/>
</dbReference>
<sequence>MKLAKRTDQTLHGEPYYLFRIHHTAVEFTLANSHKSGSKADVAQATYRRGNGDDEQVVAVKKLRSIHTKKALNEFVHKVQLMAGLSHENIIRSIGFVEDLGKETAWIVLPWEPNGNVGEFLATGHWEIPERIALDTFKGVRYLHTRRPPICHGDLKSLNILAPLPVVQSLPTLDKLAQGVPTAVQTYLPNVGTTGNQLTLTGPAWSLLWAAPEVMYGKRPGLSSDVWAAGWVCWEVMTDKVPFPELNSAGVITLTFDDGLLFDPKARPNIARCFEELQWTPSTPPSGGNSPGSKATSIELLLRNGDISYNQHNYKNAGSLFQQALALAESAGNRKPLQMRYGG</sequence>
<evidence type="ECO:0000259" key="1">
    <source>
        <dbReference type="PROSITE" id="PS50011"/>
    </source>
</evidence>